<evidence type="ECO:0000313" key="2">
    <source>
        <dbReference type="Proteomes" id="UP000237105"/>
    </source>
</evidence>
<dbReference type="EMBL" id="JXTB01000119">
    <property type="protein sequence ID" value="PON61664.1"/>
    <property type="molecule type" value="Genomic_DNA"/>
</dbReference>
<evidence type="ECO:0000313" key="1">
    <source>
        <dbReference type="EMBL" id="PON61664.1"/>
    </source>
</evidence>
<sequence>AMTSIHYAPPKTYLCNLSNFLNKQVYNAKSNIKFCHYNIFLVMTKILSQICTYIPEEVWAKGTRPERPKTQYKRLTSELLPEPEKPTKRIVTTGGISVLSLSTPPVGIQKSPD</sequence>
<feature type="non-terminal residue" evidence="1">
    <location>
        <position position="1"/>
    </location>
</feature>
<name>A0A2P5CKU4_PARAD</name>
<dbReference type="OrthoDB" id="10564769at2759"/>
<organism evidence="1 2">
    <name type="scientific">Parasponia andersonii</name>
    <name type="common">Sponia andersonii</name>
    <dbReference type="NCBI Taxonomy" id="3476"/>
    <lineage>
        <taxon>Eukaryota</taxon>
        <taxon>Viridiplantae</taxon>
        <taxon>Streptophyta</taxon>
        <taxon>Embryophyta</taxon>
        <taxon>Tracheophyta</taxon>
        <taxon>Spermatophyta</taxon>
        <taxon>Magnoliopsida</taxon>
        <taxon>eudicotyledons</taxon>
        <taxon>Gunneridae</taxon>
        <taxon>Pentapetalae</taxon>
        <taxon>rosids</taxon>
        <taxon>fabids</taxon>
        <taxon>Rosales</taxon>
        <taxon>Cannabaceae</taxon>
        <taxon>Parasponia</taxon>
    </lineage>
</organism>
<dbReference type="AlphaFoldDB" id="A0A2P5CKU4"/>
<keyword evidence="2" id="KW-1185">Reference proteome</keyword>
<dbReference type="Proteomes" id="UP000237105">
    <property type="component" value="Unassembled WGS sequence"/>
</dbReference>
<protein>
    <submittedName>
        <fullName evidence="1">Uncharacterized protein</fullName>
    </submittedName>
</protein>
<reference evidence="2" key="1">
    <citation type="submission" date="2016-06" db="EMBL/GenBank/DDBJ databases">
        <title>Parallel loss of symbiosis genes in relatives of nitrogen-fixing non-legume Parasponia.</title>
        <authorList>
            <person name="Van Velzen R."/>
            <person name="Holmer R."/>
            <person name="Bu F."/>
            <person name="Rutten L."/>
            <person name="Van Zeijl A."/>
            <person name="Liu W."/>
            <person name="Santuari L."/>
            <person name="Cao Q."/>
            <person name="Sharma T."/>
            <person name="Shen D."/>
            <person name="Roswanjaya Y."/>
            <person name="Wardhani T."/>
            <person name="Kalhor M.S."/>
            <person name="Jansen J."/>
            <person name="Van den Hoogen J."/>
            <person name="Gungor B."/>
            <person name="Hartog M."/>
            <person name="Hontelez J."/>
            <person name="Verver J."/>
            <person name="Yang W.-C."/>
            <person name="Schijlen E."/>
            <person name="Repin R."/>
            <person name="Schilthuizen M."/>
            <person name="Schranz E."/>
            <person name="Heidstra R."/>
            <person name="Miyata K."/>
            <person name="Fedorova E."/>
            <person name="Kohlen W."/>
            <person name="Bisseling T."/>
            <person name="Smit S."/>
            <person name="Geurts R."/>
        </authorList>
    </citation>
    <scope>NUCLEOTIDE SEQUENCE [LARGE SCALE GENOMIC DNA]</scope>
    <source>
        <strain evidence="2">cv. WU1-14</strain>
    </source>
</reference>
<proteinExistence type="predicted"/>
<gene>
    <name evidence="1" type="ORF">PanWU01x14_143230</name>
</gene>
<comment type="caution">
    <text evidence="1">The sequence shown here is derived from an EMBL/GenBank/DDBJ whole genome shotgun (WGS) entry which is preliminary data.</text>
</comment>
<accession>A0A2P5CKU4</accession>